<proteinExistence type="inferred from homology"/>
<sequence length="488" mass="55426">MPCTTVLVGKKASNDNTTMIARTDDGFFDVKKIVVIDPKKQPKKYKGVLTHVEVDLPDNPMRYTSCPSVDKKEGIWAATGINEANVGMTATETITSNPRVLAADPLVELQKPKKRGEKEILGGIGEEDFVVLVLPYIHTARQGVERLASLIEKYGTCESNGIAFNDENEVWWMETIGGHHYIARRVKDDEVVVNPNQFGMDYFDFEDAFGAQKENMCSADLKEFMEKNHLNLNKEGEPFNPRYAFGSHTDSDHVYNTPRAWFMGRYLTPFSHKWEGENAEFTPESDKIPWSFVPDKKVTVEDVKYMLSSYYQGTEFNPYLKEDTGKRGKYRSIGINRTGVTSICQIRSDVPDEIKGIEWICFASTAFNVALPLYTNTPKMPKYVSDVTLDTSTENLYWSGRLIEALADANYATAIAHIERYQRKVFTKGRQLILEYDKKMIESKDFSLTQKANEDICNMVKEASVDTLNKVLMNASQHMKNGYNRADN</sequence>
<evidence type="ECO:0000256" key="5">
    <source>
        <dbReference type="ARBA" id="ARBA00022997"/>
    </source>
</evidence>
<accession>A0A1I0YP30</accession>
<evidence type="ECO:0000256" key="4">
    <source>
        <dbReference type="ARBA" id="ARBA00022801"/>
    </source>
</evidence>
<dbReference type="STRING" id="1120918.SAMN05216249_110102"/>
<evidence type="ECO:0000256" key="6">
    <source>
        <dbReference type="RuleBase" id="RU364089"/>
    </source>
</evidence>
<dbReference type="Proteomes" id="UP000198838">
    <property type="component" value="Unassembled WGS sequence"/>
</dbReference>
<comment type="catalytic activity">
    <reaction evidence="1">
        <text>an L-aminoacyl-L-amino acid + H2O = 2 an L-alpha-amino acid</text>
        <dbReference type="Rhea" id="RHEA:48940"/>
        <dbReference type="ChEBI" id="CHEBI:15377"/>
        <dbReference type="ChEBI" id="CHEBI:59869"/>
        <dbReference type="ChEBI" id="CHEBI:77460"/>
        <dbReference type="EC" id="3.4.13.19"/>
    </reaction>
</comment>
<evidence type="ECO:0000256" key="2">
    <source>
        <dbReference type="ARBA" id="ARBA00007225"/>
    </source>
</evidence>
<protein>
    <recommendedName>
        <fullName evidence="6">Dipeptidase</fullName>
        <ecNumber evidence="6">3.4.-.-</ecNumber>
    </recommendedName>
</protein>
<dbReference type="RefSeq" id="WP_092872576.1">
    <property type="nucleotide sequence ID" value="NZ_FOJY01000010.1"/>
</dbReference>
<evidence type="ECO:0000256" key="3">
    <source>
        <dbReference type="ARBA" id="ARBA00022670"/>
    </source>
</evidence>
<keyword evidence="5 6" id="KW-0224">Dipeptidase</keyword>
<dbReference type="EC" id="3.4.-.-" evidence="6"/>
<evidence type="ECO:0000313" key="8">
    <source>
        <dbReference type="Proteomes" id="UP000198838"/>
    </source>
</evidence>
<keyword evidence="3 6" id="KW-0645">Protease</keyword>
<dbReference type="InterPro" id="IPR047804">
    <property type="entry name" value="C69_dipept_A-like"/>
</dbReference>
<dbReference type="Pfam" id="PF03577">
    <property type="entry name" value="Peptidase_C69"/>
    <property type="match status" value="1"/>
</dbReference>
<gene>
    <name evidence="7" type="ORF">SAMN05216249_110102</name>
</gene>
<dbReference type="NCBIfam" id="NF033678">
    <property type="entry name" value="C69_fam_dipept"/>
    <property type="match status" value="1"/>
</dbReference>
<evidence type="ECO:0000256" key="1">
    <source>
        <dbReference type="ARBA" id="ARBA00001670"/>
    </source>
</evidence>
<comment type="similarity">
    <text evidence="2 6">Belongs to the peptidase C69 family.</text>
</comment>
<dbReference type="InterPro" id="IPR005322">
    <property type="entry name" value="Peptidase_C69"/>
</dbReference>
<organism evidence="7 8">
    <name type="scientific">Acetitomaculum ruminis DSM 5522</name>
    <dbReference type="NCBI Taxonomy" id="1120918"/>
    <lineage>
        <taxon>Bacteria</taxon>
        <taxon>Bacillati</taxon>
        <taxon>Bacillota</taxon>
        <taxon>Clostridia</taxon>
        <taxon>Lachnospirales</taxon>
        <taxon>Lachnospiraceae</taxon>
        <taxon>Acetitomaculum</taxon>
    </lineage>
</organism>
<dbReference type="GO" id="GO:0070004">
    <property type="term" value="F:cysteine-type exopeptidase activity"/>
    <property type="evidence" value="ECO:0007669"/>
    <property type="project" value="InterPro"/>
</dbReference>
<keyword evidence="8" id="KW-1185">Reference proteome</keyword>
<name>A0A1I0YP30_9FIRM</name>
<dbReference type="PANTHER" id="PTHR12994">
    <property type="entry name" value="SECERNIN"/>
    <property type="match status" value="1"/>
</dbReference>
<dbReference type="PANTHER" id="PTHR12994:SF17">
    <property type="entry name" value="LD30995P"/>
    <property type="match status" value="1"/>
</dbReference>
<dbReference type="Gene3D" id="3.60.60.10">
    <property type="entry name" value="Penicillin V Acylase, Chain A"/>
    <property type="match status" value="1"/>
</dbReference>
<keyword evidence="4 6" id="KW-0378">Hydrolase</keyword>
<dbReference type="GO" id="GO:0016805">
    <property type="term" value="F:dipeptidase activity"/>
    <property type="evidence" value="ECO:0007669"/>
    <property type="project" value="UniProtKB-KW"/>
</dbReference>
<reference evidence="7 8" key="1">
    <citation type="submission" date="2016-10" db="EMBL/GenBank/DDBJ databases">
        <authorList>
            <person name="de Groot N.N."/>
        </authorList>
    </citation>
    <scope>NUCLEOTIDE SEQUENCE [LARGE SCALE GENOMIC DNA]</scope>
    <source>
        <strain evidence="7 8">DSM 5522</strain>
    </source>
</reference>
<dbReference type="AlphaFoldDB" id="A0A1I0YP30"/>
<dbReference type="OrthoDB" id="9764088at2"/>
<dbReference type="EMBL" id="FOJY01000010">
    <property type="protein sequence ID" value="SFB14220.1"/>
    <property type="molecule type" value="Genomic_DNA"/>
</dbReference>
<evidence type="ECO:0000313" key="7">
    <source>
        <dbReference type="EMBL" id="SFB14220.1"/>
    </source>
</evidence>
<dbReference type="GO" id="GO:0006508">
    <property type="term" value="P:proteolysis"/>
    <property type="evidence" value="ECO:0007669"/>
    <property type="project" value="UniProtKB-KW"/>
</dbReference>